<feature type="transmembrane region" description="Helical" evidence="6">
    <location>
        <begin position="246"/>
        <end position="267"/>
    </location>
</feature>
<feature type="transmembrane region" description="Helical" evidence="6">
    <location>
        <begin position="361"/>
        <end position="381"/>
    </location>
</feature>
<evidence type="ECO:0000313" key="8">
    <source>
        <dbReference type="Proteomes" id="UP000766486"/>
    </source>
</evidence>
<evidence type="ECO:0000256" key="6">
    <source>
        <dbReference type="SAM" id="Phobius"/>
    </source>
</evidence>
<sequence>MTMTTSITASTGDSKDATPQPDSEVPAVPKAYLSDLRFWRRTAGKKRLPSQDYTLRPVSDAGDEEEGGGSVADAESTEYRVYKRRWFGLVQLTLMNIIVSWGWLTYAPVASHASAYYGVSESAINWLSTAFFLSFVVIAPLNIAVLHRSLKLSLVISAVLIIIGNWVRYAGSTSRNGGIFACAMVGEILLGLAQPFILAAPTRYSDLWFTSRGRVTATALMSLANPLGAALGQLINPFWVSTSGDVSPMVLYVSIISTACCVPAVFLPAKPPTPVGPASETPKLSLRDSIPALKSLELWLILIPYFVYVGFFNSISTLLSQMMTPYGFTNDEAGIGGAILIVVGLVSAAVSSPILDRTKKFLLGVRILVPMIALSYLAFVWMPETRSIPGPYVVLAILGAASFSLVPIALEYLIELSHPLSPEVTSTIAWAGGQLFGAFFVIVSDALVAGQDASPPRNMKNALIFEAVVALAVAVLPLCLGLFGREDQVSLRRVASDERPPQAEDGTA</sequence>
<dbReference type="Pfam" id="PF07690">
    <property type="entry name" value="MFS_1"/>
    <property type="match status" value="1"/>
</dbReference>
<evidence type="ECO:0000256" key="3">
    <source>
        <dbReference type="ARBA" id="ARBA00022989"/>
    </source>
</evidence>
<feature type="transmembrane region" description="Helical" evidence="6">
    <location>
        <begin position="393"/>
        <end position="414"/>
    </location>
</feature>
<comment type="caution">
    <text evidence="7">The sequence shown here is derived from an EMBL/GenBank/DDBJ whole genome shotgun (WGS) entry which is preliminary data.</text>
</comment>
<gene>
    <name evidence="7" type="ORF">CLO192961_LOCUS186634</name>
</gene>
<organism evidence="7 8">
    <name type="scientific">Bionectria ochroleuca</name>
    <name type="common">Gliocladium roseum</name>
    <dbReference type="NCBI Taxonomy" id="29856"/>
    <lineage>
        <taxon>Eukaryota</taxon>
        <taxon>Fungi</taxon>
        <taxon>Dikarya</taxon>
        <taxon>Ascomycota</taxon>
        <taxon>Pezizomycotina</taxon>
        <taxon>Sordariomycetes</taxon>
        <taxon>Hypocreomycetidae</taxon>
        <taxon>Hypocreales</taxon>
        <taxon>Bionectriaceae</taxon>
        <taxon>Clonostachys</taxon>
    </lineage>
</organism>
<evidence type="ECO:0000256" key="1">
    <source>
        <dbReference type="ARBA" id="ARBA00004141"/>
    </source>
</evidence>
<feature type="region of interest" description="Disordered" evidence="5">
    <location>
        <begin position="1"/>
        <end position="28"/>
    </location>
</feature>
<dbReference type="InterPro" id="IPR049680">
    <property type="entry name" value="FLVCR1-2_SLC49-like"/>
</dbReference>
<dbReference type="Gene3D" id="1.20.1250.20">
    <property type="entry name" value="MFS general substrate transporter like domains"/>
    <property type="match status" value="2"/>
</dbReference>
<dbReference type="InterPro" id="IPR011701">
    <property type="entry name" value="MFS"/>
</dbReference>
<feature type="transmembrane region" description="Helical" evidence="6">
    <location>
        <begin position="219"/>
        <end position="240"/>
    </location>
</feature>
<accession>A0ABY6U5A2</accession>
<dbReference type="EMBL" id="CABFNS010000745">
    <property type="protein sequence ID" value="VUC26281.1"/>
    <property type="molecule type" value="Genomic_DNA"/>
</dbReference>
<reference evidence="7 8" key="1">
    <citation type="submission" date="2019-06" db="EMBL/GenBank/DDBJ databases">
        <authorList>
            <person name="Broberg M."/>
        </authorList>
    </citation>
    <scope>NUCLEOTIDE SEQUENCE [LARGE SCALE GENOMIC DNA]</scope>
</reference>
<feature type="transmembrane region" description="Helical" evidence="6">
    <location>
        <begin position="296"/>
        <end position="315"/>
    </location>
</feature>
<evidence type="ECO:0000256" key="4">
    <source>
        <dbReference type="ARBA" id="ARBA00023136"/>
    </source>
</evidence>
<feature type="transmembrane region" description="Helical" evidence="6">
    <location>
        <begin position="462"/>
        <end position="483"/>
    </location>
</feature>
<dbReference type="SUPFAM" id="SSF103473">
    <property type="entry name" value="MFS general substrate transporter"/>
    <property type="match status" value="1"/>
</dbReference>
<dbReference type="InterPro" id="IPR036259">
    <property type="entry name" value="MFS_trans_sf"/>
</dbReference>
<keyword evidence="2 6" id="KW-0812">Transmembrane</keyword>
<feature type="transmembrane region" description="Helical" evidence="6">
    <location>
        <begin position="426"/>
        <end position="450"/>
    </location>
</feature>
<feature type="transmembrane region" description="Helical" evidence="6">
    <location>
        <begin position="86"/>
        <end position="104"/>
    </location>
</feature>
<dbReference type="PANTHER" id="PTHR10924:SF6">
    <property type="entry name" value="SOLUTE CARRIER FAMILY 49 MEMBER A3"/>
    <property type="match status" value="1"/>
</dbReference>
<keyword evidence="3 6" id="KW-1133">Transmembrane helix</keyword>
<evidence type="ECO:0000256" key="2">
    <source>
        <dbReference type="ARBA" id="ARBA00022692"/>
    </source>
</evidence>
<dbReference type="Proteomes" id="UP000766486">
    <property type="component" value="Unassembled WGS sequence"/>
</dbReference>
<keyword evidence="8" id="KW-1185">Reference proteome</keyword>
<proteinExistence type="predicted"/>
<name>A0ABY6U5A2_BIOOC</name>
<feature type="transmembrane region" description="Helical" evidence="6">
    <location>
        <begin position="152"/>
        <end position="171"/>
    </location>
</feature>
<feature type="transmembrane region" description="Helical" evidence="6">
    <location>
        <begin position="177"/>
        <end position="198"/>
    </location>
</feature>
<dbReference type="PANTHER" id="PTHR10924">
    <property type="entry name" value="MAJOR FACILITATOR SUPERFAMILY PROTEIN-RELATED"/>
    <property type="match status" value="1"/>
</dbReference>
<feature type="transmembrane region" description="Helical" evidence="6">
    <location>
        <begin position="335"/>
        <end position="354"/>
    </location>
</feature>
<feature type="transmembrane region" description="Helical" evidence="6">
    <location>
        <begin position="124"/>
        <end position="145"/>
    </location>
</feature>
<evidence type="ECO:0008006" key="9">
    <source>
        <dbReference type="Google" id="ProtNLM"/>
    </source>
</evidence>
<evidence type="ECO:0000313" key="7">
    <source>
        <dbReference type="EMBL" id="VUC26281.1"/>
    </source>
</evidence>
<evidence type="ECO:0000256" key="5">
    <source>
        <dbReference type="SAM" id="MobiDB-lite"/>
    </source>
</evidence>
<protein>
    <recommendedName>
        <fullName evidence="9">Major facilitator superfamily (MFS) profile domain-containing protein</fullName>
    </recommendedName>
</protein>
<keyword evidence="4 6" id="KW-0472">Membrane</keyword>
<comment type="subcellular location">
    <subcellularLocation>
        <location evidence="1">Membrane</location>
        <topology evidence="1">Multi-pass membrane protein</topology>
    </subcellularLocation>
</comment>
<feature type="compositionally biased region" description="Polar residues" evidence="5">
    <location>
        <begin position="1"/>
        <end position="12"/>
    </location>
</feature>